<name>A0A078AQC1_STYLE</name>
<keyword evidence="1" id="KW-0472">Membrane</keyword>
<dbReference type="Proteomes" id="UP000039865">
    <property type="component" value="Unassembled WGS sequence"/>
</dbReference>
<proteinExistence type="predicted"/>
<feature type="transmembrane region" description="Helical" evidence="1">
    <location>
        <begin position="408"/>
        <end position="435"/>
    </location>
</feature>
<accession>A0A078AQC1</accession>
<organism evidence="2 3">
    <name type="scientific">Stylonychia lemnae</name>
    <name type="common">Ciliate</name>
    <dbReference type="NCBI Taxonomy" id="5949"/>
    <lineage>
        <taxon>Eukaryota</taxon>
        <taxon>Sar</taxon>
        <taxon>Alveolata</taxon>
        <taxon>Ciliophora</taxon>
        <taxon>Intramacronucleata</taxon>
        <taxon>Spirotrichea</taxon>
        <taxon>Stichotrichia</taxon>
        <taxon>Sporadotrichida</taxon>
        <taxon>Oxytrichidae</taxon>
        <taxon>Stylonychinae</taxon>
        <taxon>Stylonychia</taxon>
    </lineage>
</organism>
<keyword evidence="1" id="KW-0812">Transmembrane</keyword>
<keyword evidence="3" id="KW-1185">Reference proteome</keyword>
<keyword evidence="1" id="KW-1133">Transmembrane helix</keyword>
<evidence type="ECO:0000256" key="1">
    <source>
        <dbReference type="SAM" id="Phobius"/>
    </source>
</evidence>
<dbReference type="InParanoid" id="A0A078AQC1"/>
<gene>
    <name evidence="2" type="primary">Contig7526.g8035</name>
    <name evidence="2" type="ORF">STYLEM_12488</name>
</gene>
<dbReference type="EMBL" id="CCKQ01011855">
    <property type="protein sequence ID" value="CDW83442.1"/>
    <property type="molecule type" value="Genomic_DNA"/>
</dbReference>
<evidence type="ECO:0000313" key="2">
    <source>
        <dbReference type="EMBL" id="CDW83442.1"/>
    </source>
</evidence>
<evidence type="ECO:0000313" key="3">
    <source>
        <dbReference type="Proteomes" id="UP000039865"/>
    </source>
</evidence>
<sequence>MITLNSAFNLYNKQLLTKLTNKLQNYYNVAIIHSNVDPNCDSDMNCPYFIRFVENKQLKKLTLDISDTRMKVSIQDQGIQLTKDFEQIFFRVLEQGGKIIGHYDSQSRKTISNVKLIHITHHLMLDNKLNLGKYDSQILQKIIENHAEELLVRIYGDLFPQPDFVFTSRPFSIQQFSKAVIQNEDQYTIKSEQILEHFSKNQEYHQIPQYSIHKSDKNKYLKIHLFDSQLLNMDLKLSKDKSAGEQFEYVLSITDDYSLAVVNTSSENKDQVTQKIRTILINAIQKALTIDTFNDLINLAKKKKIQLNFQDNSQLITRDYQLQVFQRNQIVFDKVQDIKDFISIIEVLKLNELEKNKLIFNNQSVFELVNEIYKSLSKEQGDNLTMNDEYIKNALGVLYQTKEINPPYYFSLSFSIGVYLPLLSPLIFPPLLTLFQYIKAKYIGKNVQKKIKNE</sequence>
<protein>
    <submittedName>
        <fullName evidence="2">Uncharacterized protein</fullName>
    </submittedName>
</protein>
<reference evidence="2 3" key="1">
    <citation type="submission" date="2014-06" db="EMBL/GenBank/DDBJ databases">
        <authorList>
            <person name="Swart Estienne"/>
        </authorList>
    </citation>
    <scope>NUCLEOTIDE SEQUENCE [LARGE SCALE GENOMIC DNA]</scope>
    <source>
        <strain evidence="2 3">130c</strain>
    </source>
</reference>
<dbReference type="AlphaFoldDB" id="A0A078AQC1"/>